<feature type="signal peptide" evidence="2">
    <location>
        <begin position="1"/>
        <end position="21"/>
    </location>
</feature>
<dbReference type="Gene3D" id="1.10.238.20">
    <property type="entry name" value="Pheromone/general odorant binding protein domain"/>
    <property type="match status" value="1"/>
</dbReference>
<accession>A0A1W6QY69</accession>
<proteinExistence type="evidence at transcript level"/>
<evidence type="ECO:0000256" key="2">
    <source>
        <dbReference type="SAM" id="SignalP"/>
    </source>
</evidence>
<dbReference type="PANTHER" id="PTHR11857">
    <property type="entry name" value="ODORANT BINDING PROTEIN-RELATED"/>
    <property type="match status" value="1"/>
</dbReference>
<evidence type="ECO:0000256" key="1">
    <source>
        <dbReference type="ARBA" id="ARBA00022729"/>
    </source>
</evidence>
<dbReference type="Pfam" id="PF01395">
    <property type="entry name" value="PBP_GOBP"/>
    <property type="match status" value="1"/>
</dbReference>
<keyword evidence="1 2" id="KW-0732">Signal</keyword>
<dbReference type="GO" id="GO:0007608">
    <property type="term" value="P:sensory perception of smell"/>
    <property type="evidence" value="ECO:0007669"/>
    <property type="project" value="TreeGrafter"/>
</dbReference>
<dbReference type="AlphaFoldDB" id="A0A1W6QY69"/>
<dbReference type="GO" id="GO:0005549">
    <property type="term" value="F:odorant binding"/>
    <property type="evidence" value="ECO:0007669"/>
    <property type="project" value="InterPro"/>
</dbReference>
<name>A0A1W6QY69_9HEMI</name>
<dbReference type="CDD" id="cd23992">
    <property type="entry name" value="PBP_GOBP"/>
    <property type="match status" value="1"/>
</dbReference>
<dbReference type="GO" id="GO:0005615">
    <property type="term" value="C:extracellular space"/>
    <property type="evidence" value="ECO:0007669"/>
    <property type="project" value="TreeGrafter"/>
</dbReference>
<dbReference type="SUPFAM" id="SSF47565">
    <property type="entry name" value="Insect pheromone/odorant-binding proteins"/>
    <property type="match status" value="1"/>
</dbReference>
<reference evidence="3" key="1">
    <citation type="submission" date="2016-10" db="EMBL/GenBank/DDBJ databases">
        <authorList>
            <person name="Varghese N."/>
        </authorList>
    </citation>
    <scope>NUCLEOTIDE SEQUENCE</scope>
</reference>
<protein>
    <submittedName>
        <fullName evidence="3">Odorant binding protein 1</fullName>
    </submittedName>
</protein>
<sequence>MSLGAILFVLGVLYFGPSSSSDDLNEDLAEKFNVAEEKCLEIHRVSEDVRRSLLVSMADVESNVKCFLSCFFEEVGLMKGTELNRTLYDALLEQEMKLSSGSEEEVRFLNACVESVKGEDVCDIAFQYYKCLGHRYYKQSSGA</sequence>
<dbReference type="InterPro" id="IPR036728">
    <property type="entry name" value="PBP_GOBP_sf"/>
</dbReference>
<dbReference type="InterPro" id="IPR006170">
    <property type="entry name" value="PBP/GOBP"/>
</dbReference>
<feature type="chain" id="PRO_5012145226" evidence="2">
    <location>
        <begin position="22"/>
        <end position="143"/>
    </location>
</feature>
<reference evidence="3" key="2">
    <citation type="journal article" date="2017" name="J. Asia-Pac. Entomol.">
        <title>Chemosensory genes from Pachypeltis micranthus, a natural enemy of the climbing hemp vine.</title>
        <authorList>
            <person name="Liu N.-Y."/>
            <person name="Zhu J.-Y."/>
            <person name="Ji M."/>
            <person name="Yang B."/>
            <person name="Ze S.-Z."/>
        </authorList>
    </citation>
    <scope>NUCLEOTIDE SEQUENCE</scope>
</reference>
<organism evidence="3">
    <name type="scientific">Pachypeltis micranthus</name>
    <dbReference type="NCBI Taxonomy" id="1983339"/>
    <lineage>
        <taxon>Eukaryota</taxon>
        <taxon>Metazoa</taxon>
        <taxon>Ecdysozoa</taxon>
        <taxon>Arthropoda</taxon>
        <taxon>Hexapoda</taxon>
        <taxon>Insecta</taxon>
        <taxon>Pterygota</taxon>
        <taxon>Neoptera</taxon>
        <taxon>Paraneoptera</taxon>
        <taxon>Hemiptera</taxon>
        <taxon>Heteroptera</taxon>
        <taxon>Panheteroptera</taxon>
        <taxon>Cimicomorpha</taxon>
        <taxon>Miridae</taxon>
        <taxon>Monaloniini</taxon>
        <taxon>Pachypeltis</taxon>
    </lineage>
</organism>
<evidence type="ECO:0000313" key="3">
    <source>
        <dbReference type="EMBL" id="ARO46430.1"/>
    </source>
</evidence>
<dbReference type="EMBL" id="KY056623">
    <property type="protein sequence ID" value="ARO46430.1"/>
    <property type="molecule type" value="mRNA"/>
</dbReference>